<reference evidence="3" key="1">
    <citation type="submission" date="2025-08" db="UniProtKB">
        <authorList>
            <consortium name="RefSeq"/>
        </authorList>
    </citation>
    <scope>IDENTIFICATION</scope>
    <source>
        <tissue evidence="3">Muscle</tissue>
    </source>
</reference>
<dbReference type="RefSeq" id="XP_013793417.1">
    <property type="nucleotide sequence ID" value="XM_013937963.1"/>
</dbReference>
<organism evidence="2 3">
    <name type="scientific">Limulus polyphemus</name>
    <name type="common">Atlantic horseshoe crab</name>
    <dbReference type="NCBI Taxonomy" id="6850"/>
    <lineage>
        <taxon>Eukaryota</taxon>
        <taxon>Metazoa</taxon>
        <taxon>Ecdysozoa</taxon>
        <taxon>Arthropoda</taxon>
        <taxon>Chelicerata</taxon>
        <taxon>Merostomata</taxon>
        <taxon>Xiphosura</taxon>
        <taxon>Limulidae</taxon>
        <taxon>Limulus</taxon>
    </lineage>
</organism>
<feature type="compositionally biased region" description="Basic and acidic residues" evidence="1">
    <location>
        <begin position="99"/>
        <end position="124"/>
    </location>
</feature>
<name>A0ABM1C3A4_LIMPO</name>
<feature type="compositionally biased region" description="Polar residues" evidence="1">
    <location>
        <begin position="125"/>
        <end position="147"/>
    </location>
</feature>
<feature type="compositionally biased region" description="Basic and acidic residues" evidence="1">
    <location>
        <begin position="45"/>
        <end position="88"/>
    </location>
</feature>
<keyword evidence="2" id="KW-1185">Reference proteome</keyword>
<gene>
    <name evidence="3" type="primary">LOC106477030</name>
</gene>
<feature type="compositionally biased region" description="Polar residues" evidence="1">
    <location>
        <begin position="179"/>
        <end position="192"/>
    </location>
</feature>
<evidence type="ECO:0000313" key="2">
    <source>
        <dbReference type="Proteomes" id="UP000694941"/>
    </source>
</evidence>
<dbReference type="Proteomes" id="UP000694941">
    <property type="component" value="Unplaced"/>
</dbReference>
<feature type="region of interest" description="Disordered" evidence="1">
    <location>
        <begin position="1"/>
        <end position="205"/>
    </location>
</feature>
<dbReference type="GeneID" id="106477030"/>
<evidence type="ECO:0000256" key="1">
    <source>
        <dbReference type="SAM" id="MobiDB-lite"/>
    </source>
</evidence>
<accession>A0ABM1C3A4</accession>
<sequence>MKPNNPVGPKKSGISVESKTPNIFTGTSLADRKKHSIPADTMKPTSRDESKKSTISDESKKFPSPDDSKELSSPVECDKLSSPDESKELSSSNKPKKISSPDESKKLTNPDESKELTSADEYKQLTKSNEYNILCSPNESKKFTNSAESKKLINSAESKKPSSSAEPKKFTSLIESKKLTSPSESKKLTSSAESKKVASPAETTKLINLAETKKLASLQEVRKNSNLTETKKLITPTEVNNSTNPIEIKKLSSEPPTIKTTEVNATHLAPTVSSSFSSLVSTTEAPKNQDLTSEVFPAVLGEKAGRHLTTSLQKVPKFSFNEDSKVSWHHEIIEKKSRKDSELKISNSPEFLITKPREIPPIKISRKLSIKIVDHDRLELKEDSEVDSGVGSDVSSRPETQLSVEDDLWSPTNSTPEIEKPATPSKPSLTPPPTPSPSTSNPCPSPNAGYSLCPTPLHVPSISPKLCLSPREENEPQRDDIGALDLSLSHRHEIRHRDRSSQPRSRHVANPPVLDKHRQLICLPAPTTPQLKRPPPPPVPHTHMYNRKGDSGRNHRFKGSTLTVINPDPNSYHPKLVIKNLDPRPDHSHHHHNHRM</sequence>
<proteinExistence type="predicted"/>
<protein>
    <submittedName>
        <fullName evidence="3">Neurofilament heavy polypeptide-like</fullName>
    </submittedName>
</protein>
<feature type="compositionally biased region" description="Polar residues" evidence="1">
    <location>
        <begin position="15"/>
        <end position="28"/>
    </location>
</feature>
<feature type="region of interest" description="Disordered" evidence="1">
    <location>
        <begin position="382"/>
        <end position="443"/>
    </location>
</feature>
<evidence type="ECO:0000313" key="3">
    <source>
        <dbReference type="RefSeq" id="XP_013793417.1"/>
    </source>
</evidence>